<name>A0A4C1TW11_EUMVA</name>
<sequence length="142" mass="15946">MNVRLLLFCLSVVTKTRFAFGGGGTGEWSIKVYATRQALDTVRGAFIDHKRSTSPPLGEAVGAARSMHCLVDCRTWRGCHVERCRVCDNHIYFLEKFSPWIEDSYQKAFKTHSRVAADTCAIDPRGAGRARCAYVREMNRGV</sequence>
<proteinExistence type="predicted"/>
<keyword evidence="1" id="KW-0732">Signal</keyword>
<evidence type="ECO:0000256" key="1">
    <source>
        <dbReference type="SAM" id="SignalP"/>
    </source>
</evidence>
<evidence type="ECO:0000313" key="3">
    <source>
        <dbReference type="Proteomes" id="UP000299102"/>
    </source>
</evidence>
<gene>
    <name evidence="2" type="ORF">EVAR_9077_1</name>
</gene>
<feature type="signal peptide" evidence="1">
    <location>
        <begin position="1"/>
        <end position="21"/>
    </location>
</feature>
<keyword evidence="3" id="KW-1185">Reference proteome</keyword>
<feature type="chain" id="PRO_5020035673" evidence="1">
    <location>
        <begin position="22"/>
        <end position="142"/>
    </location>
</feature>
<dbReference type="AlphaFoldDB" id="A0A4C1TW11"/>
<accession>A0A4C1TW11</accession>
<evidence type="ECO:0000313" key="2">
    <source>
        <dbReference type="EMBL" id="GBP18235.1"/>
    </source>
</evidence>
<dbReference type="EMBL" id="BGZK01000094">
    <property type="protein sequence ID" value="GBP18235.1"/>
    <property type="molecule type" value="Genomic_DNA"/>
</dbReference>
<dbReference type="Proteomes" id="UP000299102">
    <property type="component" value="Unassembled WGS sequence"/>
</dbReference>
<comment type="caution">
    <text evidence="2">The sequence shown here is derived from an EMBL/GenBank/DDBJ whole genome shotgun (WGS) entry which is preliminary data.</text>
</comment>
<organism evidence="2 3">
    <name type="scientific">Eumeta variegata</name>
    <name type="common">Bagworm moth</name>
    <name type="synonym">Eumeta japonica</name>
    <dbReference type="NCBI Taxonomy" id="151549"/>
    <lineage>
        <taxon>Eukaryota</taxon>
        <taxon>Metazoa</taxon>
        <taxon>Ecdysozoa</taxon>
        <taxon>Arthropoda</taxon>
        <taxon>Hexapoda</taxon>
        <taxon>Insecta</taxon>
        <taxon>Pterygota</taxon>
        <taxon>Neoptera</taxon>
        <taxon>Endopterygota</taxon>
        <taxon>Lepidoptera</taxon>
        <taxon>Glossata</taxon>
        <taxon>Ditrysia</taxon>
        <taxon>Tineoidea</taxon>
        <taxon>Psychidae</taxon>
        <taxon>Oiketicinae</taxon>
        <taxon>Eumeta</taxon>
    </lineage>
</organism>
<reference evidence="2 3" key="1">
    <citation type="journal article" date="2019" name="Commun. Biol.">
        <title>The bagworm genome reveals a unique fibroin gene that provides high tensile strength.</title>
        <authorList>
            <person name="Kono N."/>
            <person name="Nakamura H."/>
            <person name="Ohtoshi R."/>
            <person name="Tomita M."/>
            <person name="Numata K."/>
            <person name="Arakawa K."/>
        </authorList>
    </citation>
    <scope>NUCLEOTIDE SEQUENCE [LARGE SCALE GENOMIC DNA]</scope>
</reference>
<protein>
    <submittedName>
        <fullName evidence="2">Uncharacterized protein</fullName>
    </submittedName>
</protein>